<dbReference type="Proteomes" id="UP000475325">
    <property type="component" value="Unassembled WGS sequence"/>
</dbReference>
<feature type="compositionally biased region" description="Basic residues" evidence="1">
    <location>
        <begin position="154"/>
        <end position="164"/>
    </location>
</feature>
<accession>A0A7C8N1P5</accession>
<reference evidence="2 3" key="1">
    <citation type="submission" date="2019-06" db="EMBL/GenBank/DDBJ databases">
        <authorList>
            <person name="Palmer J.M."/>
        </authorList>
    </citation>
    <scope>NUCLEOTIDE SEQUENCE [LARGE SCALE GENOMIC DNA]</scope>
    <source>
        <strain evidence="2 3">TWF102</strain>
    </source>
</reference>
<feature type="compositionally biased region" description="Acidic residues" evidence="1">
    <location>
        <begin position="138"/>
        <end position="150"/>
    </location>
</feature>
<organism evidence="2 3">
    <name type="scientific">Orbilia oligospora</name>
    <name type="common">Nematode-trapping fungus</name>
    <name type="synonym">Arthrobotrys oligospora</name>
    <dbReference type="NCBI Taxonomy" id="2813651"/>
    <lineage>
        <taxon>Eukaryota</taxon>
        <taxon>Fungi</taxon>
        <taxon>Dikarya</taxon>
        <taxon>Ascomycota</taxon>
        <taxon>Pezizomycotina</taxon>
        <taxon>Orbiliomycetes</taxon>
        <taxon>Orbiliales</taxon>
        <taxon>Orbiliaceae</taxon>
        <taxon>Orbilia</taxon>
    </lineage>
</organism>
<proteinExistence type="predicted"/>
<dbReference type="AlphaFoldDB" id="A0A7C8N1P5"/>
<name>A0A7C8N1P5_ORBOL</name>
<evidence type="ECO:0008006" key="4">
    <source>
        <dbReference type="Google" id="ProtNLM"/>
    </source>
</evidence>
<dbReference type="EMBL" id="WIQW01000109">
    <property type="protein sequence ID" value="KAF3083158.1"/>
    <property type="molecule type" value="Genomic_DNA"/>
</dbReference>
<evidence type="ECO:0000313" key="2">
    <source>
        <dbReference type="EMBL" id="KAF3083158.1"/>
    </source>
</evidence>
<sequence>MSQSPLSHSLSSTFSNLTLQDHHHHHHLLTTTSNPNNNPLLIPELLEIILTALPQLEVLTTCRSICTLWRDIIDTSPLLKYTTWRTETIPGRHHTKGDALRITARNYKRNPIVLEILSSFWSRLNSLPPQSISPSEAELYENNDDDDDDDLTLKQKKKKKKKKDPPKINPSTFLSRYHKICSHQIFSNSPPLDISIRITLQKYTTKHIIARSYRSISTDIGTGWITDLSVILNLMEEIVQLWNEGVYVEGRRNSLQAEIGWCVFLYGDDETGGKRRECEVSQKMDFECVKPWGVGILEGRVRAVG</sequence>
<protein>
    <recommendedName>
        <fullName evidence="4">F-box domain-containing protein</fullName>
    </recommendedName>
</protein>
<comment type="caution">
    <text evidence="2">The sequence shown here is derived from an EMBL/GenBank/DDBJ whole genome shotgun (WGS) entry which is preliminary data.</text>
</comment>
<evidence type="ECO:0000256" key="1">
    <source>
        <dbReference type="SAM" id="MobiDB-lite"/>
    </source>
</evidence>
<evidence type="ECO:0000313" key="3">
    <source>
        <dbReference type="Proteomes" id="UP000475325"/>
    </source>
</evidence>
<gene>
    <name evidence="2" type="ORF">TWF102_000787</name>
</gene>
<feature type="region of interest" description="Disordered" evidence="1">
    <location>
        <begin position="132"/>
        <end position="170"/>
    </location>
</feature>
<dbReference type="Gene3D" id="1.20.1280.50">
    <property type="match status" value="1"/>
</dbReference>